<dbReference type="InterPro" id="IPR023214">
    <property type="entry name" value="HAD_sf"/>
</dbReference>
<keyword evidence="4 14" id="KW-0813">Transport</keyword>
<evidence type="ECO:0000259" key="16">
    <source>
        <dbReference type="PROSITE" id="PS50969"/>
    </source>
</evidence>
<comment type="subcellular location">
    <subcellularLocation>
        <location evidence="1 14">Mitochondrion inner membrane</location>
        <topology evidence="1 14">Single-pass membrane protein</topology>
    </subcellularLocation>
</comment>
<evidence type="ECO:0000256" key="12">
    <source>
        <dbReference type="ARBA" id="ARBA00023136"/>
    </source>
</evidence>
<keyword evidence="18" id="KW-1185">Reference proteome</keyword>
<evidence type="ECO:0000256" key="11">
    <source>
        <dbReference type="ARBA" id="ARBA00023128"/>
    </source>
</evidence>
<evidence type="ECO:0000256" key="4">
    <source>
        <dbReference type="ARBA" id="ARBA00022448"/>
    </source>
</evidence>
<dbReference type="CDD" id="cd07521">
    <property type="entry name" value="HAD_FCP1-like"/>
    <property type="match status" value="1"/>
</dbReference>
<dbReference type="AlphaFoldDB" id="A0A6H0XVI8"/>
<accession>A0A6H0XVI8</accession>
<comment type="function">
    <text evidence="13">Essential component of the TIM23 complex, a complex that mediates the translocation of transit peptide-containing proteins across the mitochondrial inner membrane. Required to direct preproteins in transit and direct them to the channel protein TIM23, and possibly facilitates transfer of the translocating proteins from the TOM complex to the TIM23 complex.</text>
</comment>
<organism evidence="17 18">
    <name type="scientific">Peltaster fructicola</name>
    <dbReference type="NCBI Taxonomy" id="286661"/>
    <lineage>
        <taxon>Eukaryota</taxon>
        <taxon>Fungi</taxon>
        <taxon>Dikarya</taxon>
        <taxon>Ascomycota</taxon>
        <taxon>Pezizomycotina</taxon>
        <taxon>Dothideomycetes</taxon>
        <taxon>Dothideomycetes incertae sedis</taxon>
        <taxon>Peltaster</taxon>
    </lineage>
</organism>
<evidence type="ECO:0000256" key="15">
    <source>
        <dbReference type="SAM" id="MobiDB-lite"/>
    </source>
</evidence>
<name>A0A6H0XVI8_9PEZI</name>
<reference evidence="17 18" key="1">
    <citation type="journal article" date="2016" name="Sci. Rep.">
        <title>Peltaster fructicola genome reveals evolution from an invasive phytopathogen to an ectophytic parasite.</title>
        <authorList>
            <person name="Xu C."/>
            <person name="Chen H."/>
            <person name="Gleason M.L."/>
            <person name="Xu J.R."/>
            <person name="Liu H."/>
            <person name="Zhang R."/>
            <person name="Sun G."/>
        </authorList>
    </citation>
    <scope>NUCLEOTIDE SEQUENCE [LARGE SCALE GENOMIC DNA]</scope>
    <source>
        <strain evidence="17 18">LNHT1506</strain>
    </source>
</reference>
<comment type="similarity">
    <text evidence="2 14">Belongs to the TIM50 family.</text>
</comment>
<feature type="region of interest" description="Disordered" evidence="15">
    <location>
        <begin position="577"/>
        <end position="600"/>
    </location>
</feature>
<gene>
    <name evidence="17" type="ORF">AMS68_004261</name>
</gene>
<evidence type="ECO:0000256" key="6">
    <source>
        <dbReference type="ARBA" id="ARBA00022792"/>
    </source>
</evidence>
<evidence type="ECO:0000256" key="9">
    <source>
        <dbReference type="ARBA" id="ARBA00022989"/>
    </source>
</evidence>
<feature type="compositionally biased region" description="Polar residues" evidence="15">
    <location>
        <begin position="39"/>
        <end position="50"/>
    </location>
</feature>
<evidence type="ECO:0000256" key="10">
    <source>
        <dbReference type="ARBA" id="ARBA00023010"/>
    </source>
</evidence>
<evidence type="ECO:0000256" key="3">
    <source>
        <dbReference type="ARBA" id="ARBA00020799"/>
    </source>
</evidence>
<keyword evidence="10 14" id="KW-0811">Translocation</keyword>
<dbReference type="PROSITE" id="PS50969">
    <property type="entry name" value="FCP1"/>
    <property type="match status" value="1"/>
</dbReference>
<dbReference type="InterPro" id="IPR004274">
    <property type="entry name" value="FCP1_dom"/>
</dbReference>
<evidence type="ECO:0000256" key="13">
    <source>
        <dbReference type="ARBA" id="ARBA00059797"/>
    </source>
</evidence>
<dbReference type="SUPFAM" id="SSF56784">
    <property type="entry name" value="HAD-like"/>
    <property type="match status" value="1"/>
</dbReference>
<dbReference type="PANTHER" id="PTHR12210">
    <property type="entry name" value="DULLARD PROTEIN PHOSPHATASE"/>
    <property type="match status" value="1"/>
</dbReference>
<keyword evidence="9" id="KW-1133">Transmembrane helix</keyword>
<evidence type="ECO:0000256" key="5">
    <source>
        <dbReference type="ARBA" id="ARBA00022692"/>
    </source>
</evidence>
<feature type="compositionally biased region" description="Basic and acidic residues" evidence="15">
    <location>
        <begin position="131"/>
        <end position="148"/>
    </location>
</feature>
<dbReference type="Pfam" id="PF03031">
    <property type="entry name" value="NIF"/>
    <property type="match status" value="1"/>
</dbReference>
<proteinExistence type="inferred from homology"/>
<keyword evidence="7 14" id="KW-0653">Protein transport</keyword>
<evidence type="ECO:0000313" key="17">
    <source>
        <dbReference type="EMBL" id="QIW98743.1"/>
    </source>
</evidence>
<sequence>MLRQPVWRALRSHCASSGAAIPYSIRQPALRAYAISSKGRGQTTPTSSTKAKGPPTPSPYIPVARAPTSNPKTRDTGFPSSSQSDTSIPEQSTSSGIENQPSPAQGMRPQTGTASAQHPLSGAQAAQEPIAQEKDLDSAEGLREETQERQSGAENTTQPQQPLPDLRQGIPSTFDFEFGRGRQGGKENEQGNAEDGESVGKRGAEEDEYSRADFQTSIDRRRAAQLRYTYAVALGFCLFGGAYFARPFSGSEDVPAGLDSADVNGWAPGKMYRRVQARIGDRLGYYTEPSFPKLLPDVPLTQRPPFTLVLSLEDLMVHSAWDRAHGYRMAKRPGIDYFIRYLSPYYELVLFTSVPIAVADPVIKKLDPYHFIMWPLGREATKYEKGEFVKDLSYLNRDLKKTLIIDTVSGHVKNQPENAIVLPKWSGDPKDPNTNDLVALIPFLEYVATMSVDDVREVIRSFEGKHIPTEFARREAIARENFNKQLAAEQSKKPKMSLGAVFGGGLGIKADRAGGMMLNDGQSVAEGLSQGKMLSDQIREQGQKQYEFLEKQIREQGAQWLKDEEDEQKRLMDEQMKEMKKNPVGTLARWFGGAEPPKKE</sequence>
<evidence type="ECO:0000313" key="18">
    <source>
        <dbReference type="Proteomes" id="UP000503462"/>
    </source>
</evidence>
<dbReference type="Proteomes" id="UP000503462">
    <property type="component" value="Chromosome 3"/>
</dbReference>
<feature type="compositionally biased region" description="Polar residues" evidence="15">
    <location>
        <begin position="149"/>
        <end position="160"/>
    </location>
</feature>
<evidence type="ECO:0000256" key="1">
    <source>
        <dbReference type="ARBA" id="ARBA00004434"/>
    </source>
</evidence>
<dbReference type="SMART" id="SM00577">
    <property type="entry name" value="CPDc"/>
    <property type="match status" value="1"/>
</dbReference>
<comment type="subunit">
    <text evidence="14">Component of the TIM23 complex.</text>
</comment>
<keyword evidence="5" id="KW-0812">Transmembrane</keyword>
<dbReference type="GO" id="GO:0005744">
    <property type="term" value="C:TIM23 mitochondrial import inner membrane translocase complex"/>
    <property type="evidence" value="ECO:0007669"/>
    <property type="project" value="UniProtKB-UniRule"/>
</dbReference>
<feature type="compositionally biased region" description="Basic and acidic residues" evidence="15">
    <location>
        <begin position="177"/>
        <end position="189"/>
    </location>
</feature>
<dbReference type="InterPro" id="IPR050365">
    <property type="entry name" value="TIM50"/>
</dbReference>
<dbReference type="EMBL" id="CP051141">
    <property type="protein sequence ID" value="QIW98743.1"/>
    <property type="molecule type" value="Genomic_DNA"/>
</dbReference>
<dbReference type="GO" id="GO:0015031">
    <property type="term" value="P:protein transport"/>
    <property type="evidence" value="ECO:0007669"/>
    <property type="project" value="UniProtKB-KW"/>
</dbReference>
<dbReference type="Gene3D" id="3.40.50.1000">
    <property type="entry name" value="HAD superfamily/HAD-like"/>
    <property type="match status" value="1"/>
</dbReference>
<keyword evidence="8 14" id="KW-0809">Transit peptide</keyword>
<protein>
    <recommendedName>
        <fullName evidence="3 14">Mitochondrial import inner membrane translocase subunit TIM50</fullName>
    </recommendedName>
</protein>
<feature type="region of interest" description="Disordered" evidence="15">
    <location>
        <begin position="36"/>
        <end position="210"/>
    </location>
</feature>
<keyword evidence="12" id="KW-0472">Membrane</keyword>
<evidence type="ECO:0000256" key="2">
    <source>
        <dbReference type="ARBA" id="ARBA00006344"/>
    </source>
</evidence>
<feature type="domain" description="FCP1 homology" evidence="16">
    <location>
        <begin position="301"/>
        <end position="447"/>
    </location>
</feature>
<evidence type="ECO:0000256" key="8">
    <source>
        <dbReference type="ARBA" id="ARBA00022946"/>
    </source>
</evidence>
<dbReference type="FunFam" id="3.40.50.1000:FF:000019">
    <property type="entry name" value="Mitochondrial import inner membrane translocase subunit TIM50"/>
    <property type="match status" value="1"/>
</dbReference>
<dbReference type="OrthoDB" id="287041at2759"/>
<feature type="compositionally biased region" description="Polar residues" evidence="15">
    <location>
        <begin position="78"/>
        <end position="118"/>
    </location>
</feature>
<keyword evidence="6" id="KW-0999">Mitochondrion inner membrane</keyword>
<keyword evidence="11 14" id="KW-0496">Mitochondrion</keyword>
<evidence type="ECO:0000256" key="7">
    <source>
        <dbReference type="ARBA" id="ARBA00022927"/>
    </source>
</evidence>
<dbReference type="InterPro" id="IPR036412">
    <property type="entry name" value="HAD-like_sf"/>
</dbReference>
<evidence type="ECO:0000256" key="14">
    <source>
        <dbReference type="RuleBase" id="RU365079"/>
    </source>
</evidence>